<proteinExistence type="predicted"/>
<organism evidence="3 4">
    <name type="scientific">Solanum commersonii</name>
    <name type="common">Commerson's wild potato</name>
    <name type="synonym">Commerson's nightshade</name>
    <dbReference type="NCBI Taxonomy" id="4109"/>
    <lineage>
        <taxon>Eukaryota</taxon>
        <taxon>Viridiplantae</taxon>
        <taxon>Streptophyta</taxon>
        <taxon>Embryophyta</taxon>
        <taxon>Tracheophyta</taxon>
        <taxon>Spermatophyta</taxon>
        <taxon>Magnoliopsida</taxon>
        <taxon>eudicotyledons</taxon>
        <taxon>Gunneridae</taxon>
        <taxon>Pentapetalae</taxon>
        <taxon>asterids</taxon>
        <taxon>lamiids</taxon>
        <taxon>Solanales</taxon>
        <taxon>Solanaceae</taxon>
        <taxon>Solanoideae</taxon>
        <taxon>Solaneae</taxon>
        <taxon>Solanum</taxon>
    </lineage>
</organism>
<dbReference type="EMBL" id="JACXVP010000011">
    <property type="protein sequence ID" value="KAG5576272.1"/>
    <property type="molecule type" value="Genomic_DNA"/>
</dbReference>
<dbReference type="PANTHER" id="PTHR33180:SF31">
    <property type="entry name" value="POLYPROTEIN PROTEIN"/>
    <property type="match status" value="1"/>
</dbReference>
<sequence>LLQSRQFELRARSHTACNRVPRTSTPAELVPTSAPPVAPVPPVVPSPRLLNRLKGDGLRTILEEKLLSIKVLEGKYSSVAELLQCYQFQIFTRPRGPYIISWVRDFYTLYGELVSKSKKKASEFRPVKSVSIRGVEMSCGEEYINTALYKLMGFALSYEGLPTTQTLEDLKGWFAPLISDTTPRWIENESILRHAKAACLRSILSNRRLNFDLIIEQEIAMRANQKQTSLPFPVLITELCRCARVPRDAARDIEITRSSSIDNRRIEVEYTRDEADRRRAAPTDTSPELDVDSIHAEASLPTPAFRYFCPFLIFSISKHLIFLPVDQDHSGNDPEDEESSPTPQQTFIDTLTTRVEACESRQEGTSEIPNLKAEVKELWKDIDYLKSIDFNSLIRVADDLEATETSEIPPATTEDVHRDEIADDESHAKTNEEQITIREESIFIDLPDLASLADTPLAASSGAGPSKVTPGTMPKSRLMHRALMPRQMELLLR</sequence>
<dbReference type="AlphaFoldDB" id="A0A9J5WML8"/>
<keyword evidence="4" id="KW-1185">Reference proteome</keyword>
<evidence type="ECO:0000256" key="1">
    <source>
        <dbReference type="SAM" id="MobiDB-lite"/>
    </source>
</evidence>
<feature type="region of interest" description="Disordered" evidence="1">
    <location>
        <begin position="457"/>
        <end position="476"/>
    </location>
</feature>
<comment type="caution">
    <text evidence="3">The sequence shown here is derived from an EMBL/GenBank/DDBJ whole genome shotgun (WGS) entry which is preliminary data.</text>
</comment>
<reference evidence="3 4" key="1">
    <citation type="submission" date="2020-09" db="EMBL/GenBank/DDBJ databases">
        <title>De no assembly of potato wild relative species, Solanum commersonii.</title>
        <authorList>
            <person name="Cho K."/>
        </authorList>
    </citation>
    <scope>NUCLEOTIDE SEQUENCE [LARGE SCALE GENOMIC DNA]</scope>
    <source>
        <strain evidence="3">LZ3.2</strain>
        <tissue evidence="3">Leaf</tissue>
    </source>
</reference>
<feature type="region of interest" description="Disordered" evidence="1">
    <location>
        <begin position="405"/>
        <end position="432"/>
    </location>
</feature>
<feature type="compositionally biased region" description="Basic and acidic residues" evidence="1">
    <location>
        <begin position="414"/>
        <end position="432"/>
    </location>
</feature>
<gene>
    <name evidence="3" type="ORF">H5410_056406</name>
</gene>
<feature type="non-terminal residue" evidence="3">
    <location>
        <position position="1"/>
    </location>
</feature>
<dbReference type="PANTHER" id="PTHR33180">
    <property type="entry name" value="PHOTOSYSTEM II CP43 REACTION CENTER PROTEIN"/>
    <property type="match status" value="1"/>
</dbReference>
<name>A0A9J5WML8_SOLCO</name>
<dbReference type="OrthoDB" id="1306244at2759"/>
<accession>A0A9J5WML8</accession>
<protein>
    <recommendedName>
        <fullName evidence="2">Putative plant transposon protein domain-containing protein</fullName>
    </recommendedName>
</protein>
<evidence type="ECO:0000313" key="3">
    <source>
        <dbReference type="EMBL" id="KAG5576272.1"/>
    </source>
</evidence>
<feature type="domain" description="Putative plant transposon protein" evidence="2">
    <location>
        <begin position="87"/>
        <end position="246"/>
    </location>
</feature>
<dbReference type="Proteomes" id="UP000824120">
    <property type="component" value="Chromosome 11"/>
</dbReference>
<dbReference type="Pfam" id="PF20167">
    <property type="entry name" value="Transposase_32"/>
    <property type="match status" value="1"/>
</dbReference>
<evidence type="ECO:0000259" key="2">
    <source>
        <dbReference type="Pfam" id="PF20167"/>
    </source>
</evidence>
<dbReference type="InterPro" id="IPR046796">
    <property type="entry name" value="Transposase_32_dom"/>
</dbReference>
<evidence type="ECO:0000313" key="4">
    <source>
        <dbReference type="Proteomes" id="UP000824120"/>
    </source>
</evidence>